<keyword evidence="10" id="KW-1185">Reference proteome</keyword>
<dbReference type="InterPro" id="IPR014729">
    <property type="entry name" value="Rossmann-like_a/b/a_fold"/>
</dbReference>
<dbReference type="Gene3D" id="3.60.20.10">
    <property type="entry name" value="Glutamine Phosphoribosylpyrophosphate, subunit 1, domain 1"/>
    <property type="match status" value="1"/>
</dbReference>
<keyword evidence="6" id="KW-0315">Glutamine amidotransferase</keyword>
<comment type="catalytic activity">
    <reaction evidence="7">
        <text>L-aspartate + L-glutamine + ATP + H2O = L-asparagine + L-glutamate + AMP + diphosphate + H(+)</text>
        <dbReference type="Rhea" id="RHEA:12228"/>
        <dbReference type="ChEBI" id="CHEBI:15377"/>
        <dbReference type="ChEBI" id="CHEBI:15378"/>
        <dbReference type="ChEBI" id="CHEBI:29985"/>
        <dbReference type="ChEBI" id="CHEBI:29991"/>
        <dbReference type="ChEBI" id="CHEBI:30616"/>
        <dbReference type="ChEBI" id="CHEBI:33019"/>
        <dbReference type="ChEBI" id="CHEBI:58048"/>
        <dbReference type="ChEBI" id="CHEBI:58359"/>
        <dbReference type="ChEBI" id="CHEBI:456215"/>
        <dbReference type="EC" id="6.3.5.4"/>
    </reaction>
</comment>
<evidence type="ECO:0000256" key="3">
    <source>
        <dbReference type="ARBA" id="ARBA00012737"/>
    </source>
</evidence>
<dbReference type="InterPro" id="IPR017932">
    <property type="entry name" value="GATase_2_dom"/>
</dbReference>
<dbReference type="Gene3D" id="3.40.50.620">
    <property type="entry name" value="HUPs"/>
    <property type="match status" value="1"/>
</dbReference>
<dbReference type="InterPro" id="IPR051786">
    <property type="entry name" value="ASN_synthetase/amidase"/>
</dbReference>
<evidence type="ECO:0000256" key="5">
    <source>
        <dbReference type="ARBA" id="ARBA00022840"/>
    </source>
</evidence>
<keyword evidence="5" id="KW-0067">ATP-binding</keyword>
<dbReference type="EMBL" id="LPXL01000010">
    <property type="protein sequence ID" value="KZD05705.1"/>
    <property type="molecule type" value="Genomic_DNA"/>
</dbReference>
<dbReference type="PROSITE" id="PS51278">
    <property type="entry name" value="GATASE_TYPE_2"/>
    <property type="match status" value="1"/>
</dbReference>
<evidence type="ECO:0000256" key="6">
    <source>
        <dbReference type="ARBA" id="ARBA00022962"/>
    </source>
</evidence>
<keyword evidence="4" id="KW-0547">Nucleotide-binding</keyword>
<dbReference type="SUPFAM" id="SSF56235">
    <property type="entry name" value="N-terminal nucleophile aminohydrolases (Ntn hydrolases)"/>
    <property type="match status" value="1"/>
</dbReference>
<dbReference type="PANTHER" id="PTHR43284:SF1">
    <property type="entry name" value="ASPARAGINE SYNTHETASE"/>
    <property type="match status" value="1"/>
</dbReference>
<dbReference type="InterPro" id="IPR006426">
    <property type="entry name" value="Asn_synth_AEB"/>
</dbReference>
<dbReference type="PANTHER" id="PTHR43284">
    <property type="entry name" value="ASPARAGINE SYNTHETASE (GLUTAMINE-HYDROLYZING)"/>
    <property type="match status" value="1"/>
</dbReference>
<evidence type="ECO:0000259" key="8">
    <source>
        <dbReference type="PROSITE" id="PS51278"/>
    </source>
</evidence>
<dbReference type="InterPro" id="IPR001962">
    <property type="entry name" value="Asn_synthase"/>
</dbReference>
<sequence>MCGIAGFWSRSRAWGKEDLTAEAYKMGRQIKHRGPDSDGVWGDETSGLAFSHQRLAIMDLSPLGHQPMVSSCERFVICYNGEVYNAGDLRQQLPRERQNVRGHSDTEIILECFAEWSVEKTVPKMIGMFAFSLWDRKEKVLWLVRDRLGIKPLYWSLSSNNTFLFGSEITSLEVHRDFDEEVNFSSVSGFMRFNYVPGPDTIFENVYKLMPGCMLRIGQTDSDPEISAYWSVSGVYENGLANPFSGTDAGALIKLEELITDSVERRMISDVPLGAFLSGGVDSSCVSAVMQKLSGRSVKTFSIGFTEEGYNEAVFAKSVASHLGTDHTEFYVSEQDLLSVVPKIPSMFDEPFSDSSQIPTYIVSGLARSNVTVALSGDGGDELFAGYDRYGYAESIRGRINKVPYPLRKMISCAAQMLSEDRWDQISQGLPTSRLPKNFGHKVHKFSRLLTMGQDDLYCSLISHWETDGIIPHAGRKDTVDRAYGNVSDLIKDPTTRMQMIDLVNYLPGDILTKVDRVSMAVGLEARVPLLDHRIVEFAAALPANMKIRDGQSKWLLKQLLYKYVPRHMVDRPKMGFGVPIGRWIRGPLKEWAEDLLSPEMFTRHALLAPGPILKKWEEHKEGKANWEYLLWDVLMLHAWAEGRSK</sequence>
<dbReference type="InterPro" id="IPR029055">
    <property type="entry name" value="Ntn_hydrolases_N"/>
</dbReference>
<feature type="domain" description="Glutamine amidotransferase type-2" evidence="8">
    <location>
        <begin position="2"/>
        <end position="220"/>
    </location>
</feature>
<evidence type="ECO:0000256" key="2">
    <source>
        <dbReference type="ARBA" id="ARBA00005752"/>
    </source>
</evidence>
<comment type="caution">
    <text evidence="9">The sequence shown here is derived from an EMBL/GenBank/DDBJ whole genome shotgun (WGS) entry which is preliminary data.</text>
</comment>
<dbReference type="CDD" id="cd01991">
    <property type="entry name" value="Asn_synthase_B_C"/>
    <property type="match status" value="1"/>
</dbReference>
<name>A0ABR5Y4F0_9PROT</name>
<protein>
    <recommendedName>
        <fullName evidence="3">asparagine synthase (glutamine-hydrolyzing)</fullName>
        <ecNumber evidence="3">6.3.5.4</ecNumber>
    </recommendedName>
</protein>
<evidence type="ECO:0000256" key="4">
    <source>
        <dbReference type="ARBA" id="ARBA00022741"/>
    </source>
</evidence>
<dbReference type="InterPro" id="IPR033738">
    <property type="entry name" value="AsnB_N"/>
</dbReference>
<dbReference type="Pfam" id="PF13537">
    <property type="entry name" value="GATase_7"/>
    <property type="match status" value="1"/>
</dbReference>
<dbReference type="PIRSF" id="PIRSF001589">
    <property type="entry name" value="Asn_synthetase_glu-h"/>
    <property type="match status" value="1"/>
</dbReference>
<comment type="similarity">
    <text evidence="2">Belongs to the asparagine synthetase family.</text>
</comment>
<dbReference type="EC" id="6.3.5.4" evidence="3"/>
<evidence type="ECO:0000313" key="10">
    <source>
        <dbReference type="Proteomes" id="UP000076167"/>
    </source>
</evidence>
<dbReference type="SUPFAM" id="SSF52402">
    <property type="entry name" value="Adenine nucleotide alpha hydrolases-like"/>
    <property type="match status" value="1"/>
</dbReference>
<evidence type="ECO:0000313" key="9">
    <source>
        <dbReference type="EMBL" id="KZD05705.1"/>
    </source>
</evidence>
<dbReference type="Proteomes" id="UP000076167">
    <property type="component" value="Unassembled WGS sequence"/>
</dbReference>
<comment type="pathway">
    <text evidence="1">Amino-acid biosynthesis; L-asparagine biosynthesis; L-asparagine from L-aspartate (L-Gln route): step 1/1.</text>
</comment>
<accession>A0ABR5Y4F0</accession>
<organism evidence="9 10">
    <name type="scientific">Thalassospira xiamenensis</name>
    <dbReference type="NCBI Taxonomy" id="220697"/>
    <lineage>
        <taxon>Bacteria</taxon>
        <taxon>Pseudomonadati</taxon>
        <taxon>Pseudomonadota</taxon>
        <taxon>Alphaproteobacteria</taxon>
        <taxon>Rhodospirillales</taxon>
        <taxon>Thalassospiraceae</taxon>
        <taxon>Thalassospira</taxon>
    </lineage>
</organism>
<evidence type="ECO:0000256" key="1">
    <source>
        <dbReference type="ARBA" id="ARBA00005187"/>
    </source>
</evidence>
<proteinExistence type="inferred from homology"/>
<reference evidence="9 10" key="1">
    <citation type="submission" date="2015-12" db="EMBL/GenBank/DDBJ databases">
        <title>Genome sequence of Thalassospira xiamenensis MCCC 1A03005.</title>
        <authorList>
            <person name="Lu L."/>
            <person name="Lai Q."/>
            <person name="Shao Z."/>
            <person name="Qian P."/>
        </authorList>
    </citation>
    <scope>NUCLEOTIDE SEQUENCE [LARGE SCALE GENOMIC DNA]</scope>
    <source>
        <strain evidence="9 10">MCCC 1A03005</strain>
    </source>
</reference>
<dbReference type="Pfam" id="PF00733">
    <property type="entry name" value="Asn_synthase"/>
    <property type="match status" value="1"/>
</dbReference>
<evidence type="ECO:0000256" key="7">
    <source>
        <dbReference type="ARBA" id="ARBA00048741"/>
    </source>
</evidence>
<dbReference type="CDD" id="cd00712">
    <property type="entry name" value="AsnB"/>
    <property type="match status" value="1"/>
</dbReference>
<gene>
    <name evidence="9" type="ORF">AUP40_11905</name>
</gene>
<dbReference type="NCBIfam" id="TIGR01536">
    <property type="entry name" value="asn_synth_AEB"/>
    <property type="match status" value="1"/>
</dbReference>